<feature type="domain" description="Helicase C-terminal" evidence="4">
    <location>
        <begin position="953"/>
        <end position="1109"/>
    </location>
</feature>
<keyword evidence="1" id="KW-0378">Hydrolase</keyword>
<dbReference type="Pfam" id="PF00176">
    <property type="entry name" value="SNF2-rel_dom"/>
    <property type="match status" value="1"/>
</dbReference>
<dbReference type="PROSITE" id="PS51192">
    <property type="entry name" value="HELICASE_ATP_BIND_1"/>
    <property type="match status" value="1"/>
</dbReference>
<dbReference type="Proteomes" id="UP001501251">
    <property type="component" value="Unassembled WGS sequence"/>
</dbReference>
<dbReference type="PROSITE" id="PS51194">
    <property type="entry name" value="HELICASE_CTER"/>
    <property type="match status" value="1"/>
</dbReference>
<dbReference type="InterPro" id="IPR022138">
    <property type="entry name" value="DUF3670"/>
</dbReference>
<feature type="region of interest" description="Disordered" evidence="2">
    <location>
        <begin position="68"/>
        <end position="88"/>
    </location>
</feature>
<feature type="compositionally biased region" description="Basic and acidic residues" evidence="2">
    <location>
        <begin position="421"/>
        <end position="436"/>
    </location>
</feature>
<dbReference type="SUPFAM" id="SSF52540">
    <property type="entry name" value="P-loop containing nucleoside triphosphate hydrolases"/>
    <property type="match status" value="2"/>
</dbReference>
<dbReference type="GO" id="GO:0004386">
    <property type="term" value="F:helicase activity"/>
    <property type="evidence" value="ECO:0007669"/>
    <property type="project" value="UniProtKB-KW"/>
</dbReference>
<dbReference type="SMART" id="SM00487">
    <property type="entry name" value="DEXDc"/>
    <property type="match status" value="1"/>
</dbReference>
<evidence type="ECO:0000256" key="1">
    <source>
        <dbReference type="ARBA" id="ARBA00022801"/>
    </source>
</evidence>
<organism evidence="5 6">
    <name type="scientific">Streptosporangium oxazolinicum</name>
    <dbReference type="NCBI Taxonomy" id="909287"/>
    <lineage>
        <taxon>Bacteria</taxon>
        <taxon>Bacillati</taxon>
        <taxon>Actinomycetota</taxon>
        <taxon>Actinomycetes</taxon>
        <taxon>Streptosporangiales</taxon>
        <taxon>Streptosporangiaceae</taxon>
        <taxon>Streptosporangium</taxon>
    </lineage>
</organism>
<dbReference type="Pfam" id="PF00271">
    <property type="entry name" value="Helicase_C"/>
    <property type="match status" value="1"/>
</dbReference>
<proteinExistence type="predicted"/>
<feature type="compositionally biased region" description="Acidic residues" evidence="2">
    <location>
        <begin position="410"/>
        <end position="419"/>
    </location>
</feature>
<dbReference type="PANTHER" id="PTHR45629:SF7">
    <property type="entry name" value="DNA EXCISION REPAIR PROTEIN ERCC-6-RELATED"/>
    <property type="match status" value="1"/>
</dbReference>
<dbReference type="InterPro" id="IPR050496">
    <property type="entry name" value="SNF2_RAD54_helicase_repair"/>
</dbReference>
<dbReference type="InterPro" id="IPR014001">
    <property type="entry name" value="Helicase_ATP-bd"/>
</dbReference>
<dbReference type="InterPro" id="IPR038718">
    <property type="entry name" value="SNF2-like_sf"/>
</dbReference>
<evidence type="ECO:0000313" key="5">
    <source>
        <dbReference type="EMBL" id="GAA4190130.1"/>
    </source>
</evidence>
<dbReference type="Gene3D" id="3.40.50.10810">
    <property type="entry name" value="Tandem AAA-ATPase domain"/>
    <property type="match status" value="1"/>
</dbReference>
<name>A0ABP8ATY3_9ACTN</name>
<feature type="compositionally biased region" description="Basic and acidic residues" evidence="2">
    <location>
        <begin position="392"/>
        <end position="409"/>
    </location>
</feature>
<feature type="region of interest" description="Disordered" evidence="2">
    <location>
        <begin position="383"/>
        <end position="436"/>
    </location>
</feature>
<dbReference type="Pfam" id="PF12419">
    <property type="entry name" value="DUF3670"/>
    <property type="match status" value="1"/>
</dbReference>
<evidence type="ECO:0000259" key="4">
    <source>
        <dbReference type="PROSITE" id="PS51194"/>
    </source>
</evidence>
<dbReference type="Gene3D" id="3.40.50.300">
    <property type="entry name" value="P-loop containing nucleotide triphosphate hydrolases"/>
    <property type="match status" value="1"/>
</dbReference>
<keyword evidence="5" id="KW-0547">Nucleotide-binding</keyword>
<gene>
    <name evidence="5" type="ORF">GCM10022252_27910</name>
</gene>
<dbReference type="InterPro" id="IPR027417">
    <property type="entry name" value="P-loop_NTPase"/>
</dbReference>
<evidence type="ECO:0000259" key="3">
    <source>
        <dbReference type="PROSITE" id="PS51192"/>
    </source>
</evidence>
<dbReference type="RefSeq" id="WP_344918250.1">
    <property type="nucleotide sequence ID" value="NZ_BAABAQ010000004.1"/>
</dbReference>
<accession>A0ABP8ATY3</accession>
<dbReference type="InterPro" id="IPR049730">
    <property type="entry name" value="SNF2/RAD54-like_C"/>
</dbReference>
<protein>
    <submittedName>
        <fullName evidence="5">DEAD/DEAH box helicase</fullName>
    </submittedName>
</protein>
<dbReference type="InterPro" id="IPR001650">
    <property type="entry name" value="Helicase_C-like"/>
</dbReference>
<dbReference type="CDD" id="cd18793">
    <property type="entry name" value="SF2_C_SNF"/>
    <property type="match status" value="1"/>
</dbReference>
<dbReference type="EMBL" id="BAABAQ010000004">
    <property type="protein sequence ID" value="GAA4190130.1"/>
    <property type="molecule type" value="Genomic_DNA"/>
</dbReference>
<dbReference type="SMART" id="SM00490">
    <property type="entry name" value="HELICc"/>
    <property type="match status" value="1"/>
</dbReference>
<evidence type="ECO:0000313" key="6">
    <source>
        <dbReference type="Proteomes" id="UP001501251"/>
    </source>
</evidence>
<comment type="caution">
    <text evidence="5">The sequence shown here is derived from an EMBL/GenBank/DDBJ whole genome shotgun (WGS) entry which is preliminary data.</text>
</comment>
<reference evidence="6" key="1">
    <citation type="journal article" date="2019" name="Int. J. Syst. Evol. Microbiol.">
        <title>The Global Catalogue of Microorganisms (GCM) 10K type strain sequencing project: providing services to taxonomists for standard genome sequencing and annotation.</title>
        <authorList>
            <consortium name="The Broad Institute Genomics Platform"/>
            <consortium name="The Broad Institute Genome Sequencing Center for Infectious Disease"/>
            <person name="Wu L."/>
            <person name="Ma J."/>
        </authorList>
    </citation>
    <scope>NUCLEOTIDE SEQUENCE [LARGE SCALE GENOMIC DNA]</scope>
    <source>
        <strain evidence="6">JCM 17388</strain>
    </source>
</reference>
<dbReference type="InterPro" id="IPR000330">
    <property type="entry name" value="SNF2_N"/>
</dbReference>
<keyword evidence="6" id="KW-1185">Reference proteome</keyword>
<feature type="domain" description="Helicase ATP-binding" evidence="3">
    <location>
        <begin position="665"/>
        <end position="827"/>
    </location>
</feature>
<keyword evidence="5" id="KW-0347">Helicase</keyword>
<keyword evidence="5" id="KW-0067">ATP-binding</keyword>
<dbReference type="PANTHER" id="PTHR45629">
    <property type="entry name" value="SNF2/RAD54 FAMILY MEMBER"/>
    <property type="match status" value="1"/>
</dbReference>
<evidence type="ECO:0000256" key="2">
    <source>
        <dbReference type="SAM" id="MobiDB-lite"/>
    </source>
</evidence>
<sequence length="1125" mass="120013">MLVVHGGWVDGFVGVWAEDTARIPSSVSRAALRPHPFAASTAALATALRGISDDYPGEALNQTLSEVSGGALPRGAGGAREPGTTPQGAVPGVPAVTGVPAAAPVSGVTSAGTVTIAPDTTAVEGELIVLLPGSASGPIPSPESGLASRARSPRISAWRVPALLFRPSGALRLLGSLSDLGPGPGPVPPDLATGSGRGAEDLTWEPALSLRYLAVVAEHARGLVRRGRILPQLVLEGGVHAARWRPVLTGADLAALPGLAGAMPPVCRAVARERPPGEVLGEALDGLVDGAARLSLPDRLILGNRPGLKTALPDRWLYALTGEDAALPGARPDEAAALGEALTGWFDAAHELGGPVRVCFRLIEPAGDGDSWRVEFGLAPADDLNGASGGGHEGDGEPRGDLGREGGGRDEDDGDDNGEGEGGRERGDREPARYLSAERIRAGERAPWLPERPEELIRADLGRAVRLHPDLYVALRDPEPVALTVETAWAFSFLRNGAPLLRAAGYGVLLPAWAGRQGLGLRLTTRALTGDGGEGFGLGGRVSVRLDVAVGDHTIGAEELAGLAGLRVPLVRVEGRWVELDDQQVKAALRVIEQRDDGERTVGEVIREVVEGGDEGLPLIAVDADGLLGDLLSGEADRRLTPVATPRALRGSLRPYQERGLSWLSFLSGLGLGGVLADDMGLGKTVSTLSLLLSERETGTPAPTLLVCPMSLIGNWQKEASRFAPSLRVHVHHGGTRRRDEELASAVREADLVVTTYGTALRDLRALAGLEWERVVCDEAQAIKNSSARQSRAVRSIPARTRLALTGTPVENHLAELWSIMEFCNPGLLGPAKRFRTRYQEPIETRRDPDATAALKRATGPFVLRRLKTDRSIISDLPDKQEMKVWCTLTPEQAELYRAVTGEMLDRIDASTGIERRGNVLATMTKLKQVCNHPAQLLKDGSRLAGRSGKLARLEELAEEIVTEGDKALIFTQYTAFGALLQPYLAAHLDRPVLWLHGGLPKRKRDELVERFQGDDEPMLFLLSLKAAGTGLNLTAATHVVHVDRWWNPAVEDQATDRAFRIGQTRNVQVRKFICLGTLEERIDEMIERKKALAQSVVGTGEDWITDLSTDQLRELFRLGPGAVS</sequence>